<dbReference type="PANTHER" id="PTHR11595:SF21">
    <property type="entry name" value="ELONGATION FACTOR 1-BETA"/>
    <property type="match status" value="1"/>
</dbReference>
<evidence type="ECO:0008006" key="9">
    <source>
        <dbReference type="Google" id="ProtNLM"/>
    </source>
</evidence>
<evidence type="ECO:0000259" key="5">
    <source>
        <dbReference type="SMART" id="SM00888"/>
    </source>
</evidence>
<dbReference type="Gene3D" id="3.30.70.60">
    <property type="match status" value="1"/>
</dbReference>
<accession>E4X0A7</accession>
<dbReference type="GO" id="GO:0005085">
    <property type="term" value="F:guanyl-nucleotide exchange factor activity"/>
    <property type="evidence" value="ECO:0007669"/>
    <property type="project" value="TreeGrafter"/>
</dbReference>
<dbReference type="GO" id="GO:0005853">
    <property type="term" value="C:eukaryotic translation elongation factor 1 complex"/>
    <property type="evidence" value="ECO:0007669"/>
    <property type="project" value="InterPro"/>
</dbReference>
<dbReference type="PANTHER" id="PTHR11595">
    <property type="entry name" value="EF-HAND AND COILED-COIL DOMAIN-CONTAINING FAMILY MEMBER"/>
    <property type="match status" value="1"/>
</dbReference>
<dbReference type="SMART" id="SM00888">
    <property type="entry name" value="EF1_GNE"/>
    <property type="match status" value="1"/>
</dbReference>
<dbReference type="GO" id="GO:0005829">
    <property type="term" value="C:cytosol"/>
    <property type="evidence" value="ECO:0007669"/>
    <property type="project" value="TreeGrafter"/>
</dbReference>
<feature type="domain" description="Translation elongation factor EF1B beta/delta subunit guanine nucleotide exchange" evidence="5">
    <location>
        <begin position="117"/>
        <end position="203"/>
    </location>
</feature>
<dbReference type="InParanoid" id="E4X0A7"/>
<keyword evidence="2 4" id="KW-0251">Elongation factor</keyword>
<evidence type="ECO:0000259" key="6">
    <source>
        <dbReference type="SMART" id="SM01182"/>
    </source>
</evidence>
<comment type="similarity">
    <text evidence="1 4">Belongs to the EF-1-beta/EF-1-delta family.</text>
</comment>
<dbReference type="SMART" id="SM01182">
    <property type="entry name" value="EF-1_beta_acid"/>
    <property type="match status" value="1"/>
</dbReference>
<proteinExistence type="inferred from homology"/>
<organism evidence="7">
    <name type="scientific">Oikopleura dioica</name>
    <name type="common">Tunicate</name>
    <dbReference type="NCBI Taxonomy" id="34765"/>
    <lineage>
        <taxon>Eukaryota</taxon>
        <taxon>Metazoa</taxon>
        <taxon>Chordata</taxon>
        <taxon>Tunicata</taxon>
        <taxon>Appendicularia</taxon>
        <taxon>Copelata</taxon>
        <taxon>Oikopleuridae</taxon>
        <taxon>Oikopleura</taxon>
    </lineage>
</organism>
<dbReference type="FunFam" id="3.30.70.60:FF:000001">
    <property type="entry name" value="Elongation factor 1-beta 1 like"/>
    <property type="match status" value="1"/>
</dbReference>
<reference evidence="7" key="1">
    <citation type="journal article" date="2010" name="Science">
        <title>Plasticity of animal genome architecture unmasked by rapid evolution of a pelagic tunicate.</title>
        <authorList>
            <person name="Denoeud F."/>
            <person name="Henriet S."/>
            <person name="Mungpakdee S."/>
            <person name="Aury J.M."/>
            <person name="Da Silva C."/>
            <person name="Brinkmann H."/>
            <person name="Mikhaleva J."/>
            <person name="Olsen L.C."/>
            <person name="Jubin C."/>
            <person name="Canestro C."/>
            <person name="Bouquet J.M."/>
            <person name="Danks G."/>
            <person name="Poulain J."/>
            <person name="Campsteijn C."/>
            <person name="Adamski M."/>
            <person name="Cross I."/>
            <person name="Yadetie F."/>
            <person name="Muffato M."/>
            <person name="Louis A."/>
            <person name="Butcher S."/>
            <person name="Tsagkogeorga G."/>
            <person name="Konrad A."/>
            <person name="Singh S."/>
            <person name="Jensen M.F."/>
            <person name="Cong E.H."/>
            <person name="Eikeseth-Otteraa H."/>
            <person name="Noel B."/>
            <person name="Anthouard V."/>
            <person name="Porcel B.M."/>
            <person name="Kachouri-Lafond R."/>
            <person name="Nishino A."/>
            <person name="Ugolini M."/>
            <person name="Chourrout P."/>
            <person name="Nishida H."/>
            <person name="Aasland R."/>
            <person name="Huzurbazar S."/>
            <person name="Westhof E."/>
            <person name="Delsuc F."/>
            <person name="Lehrach H."/>
            <person name="Reinhardt R."/>
            <person name="Weissenbach J."/>
            <person name="Roy S.W."/>
            <person name="Artiguenave F."/>
            <person name="Postlethwait J.H."/>
            <person name="Manak J.R."/>
            <person name="Thompson E.M."/>
            <person name="Jaillon O."/>
            <person name="Du Pasquier L."/>
            <person name="Boudinot P."/>
            <person name="Liberles D.A."/>
            <person name="Volff J.N."/>
            <person name="Philippe H."/>
            <person name="Lenhard B."/>
            <person name="Roest Crollius H."/>
            <person name="Wincker P."/>
            <person name="Chourrout D."/>
        </authorList>
    </citation>
    <scope>NUCLEOTIDE SEQUENCE [LARGE SCALE GENOMIC DNA]</scope>
</reference>
<keyword evidence="3 4" id="KW-0648">Protein biosynthesis</keyword>
<dbReference type="InterPro" id="IPR014038">
    <property type="entry name" value="EF1B_bsu/dsu_GNE"/>
</dbReference>
<dbReference type="InterPro" id="IPR001326">
    <property type="entry name" value="Transl_elong_EF1B_B/D_CS"/>
</dbReference>
<dbReference type="InterPro" id="IPR036219">
    <property type="entry name" value="eEF-1beta-like_sf"/>
</dbReference>
<dbReference type="InterPro" id="IPR018940">
    <property type="entry name" value="EF-1_beta_acid_region_euk"/>
</dbReference>
<dbReference type="EMBL" id="FN653020">
    <property type="protein sequence ID" value="CBY23206.1"/>
    <property type="molecule type" value="Genomic_DNA"/>
</dbReference>
<feature type="domain" description="Elongation factor 1 beta central acidic region eukaryote" evidence="6">
    <location>
        <begin position="76"/>
        <end position="104"/>
    </location>
</feature>
<protein>
    <recommendedName>
        <fullName evidence="9">Translation elongation factor EF1B beta/delta subunit guanine nucleotide exchange domain-containing protein</fullName>
    </recommendedName>
</protein>
<dbReference type="InterPro" id="IPR014717">
    <property type="entry name" value="Transl_elong_EF1B/ribsomal_bS6"/>
</dbReference>
<evidence type="ECO:0000313" key="8">
    <source>
        <dbReference type="Proteomes" id="UP000001307"/>
    </source>
</evidence>
<name>E4X0A7_OIKDI</name>
<gene>
    <name evidence="7" type="ORF">GSOID_T00015139001</name>
</gene>
<evidence type="ECO:0000313" key="7">
    <source>
        <dbReference type="EMBL" id="CBY23206.1"/>
    </source>
</evidence>
<evidence type="ECO:0000256" key="4">
    <source>
        <dbReference type="RuleBase" id="RU003791"/>
    </source>
</evidence>
<evidence type="ECO:0000256" key="3">
    <source>
        <dbReference type="ARBA" id="ARBA00022917"/>
    </source>
</evidence>
<dbReference type="Pfam" id="PF10587">
    <property type="entry name" value="EF-1_beta_acid"/>
    <property type="match status" value="1"/>
</dbReference>
<sequence length="203" mass="22917">MSQLLKNPPLFHTLNYVFYFVQIKNVDDKLVNLARWWRNIASYESEFASLPGEPKLPGASASFAKEEVEEDEDIDLFGDSEDEDEAAEQERIKAERVAAYNAKKAAKEDKKGKIIAKSNIILDIKPWSDETDMKVLESEVRKITIDGLLWGTGKLVAIGYGIKKLQITTVVEDDKVSTEDLEDQITALEDYVQSVDIVAFNKI</sequence>
<dbReference type="SUPFAM" id="SSF54984">
    <property type="entry name" value="eEF-1beta-like"/>
    <property type="match status" value="1"/>
</dbReference>
<dbReference type="PROSITE" id="PS00824">
    <property type="entry name" value="EF1BD_1"/>
    <property type="match status" value="1"/>
</dbReference>
<dbReference type="InterPro" id="IPR049720">
    <property type="entry name" value="EF1B_bsu/dsu"/>
</dbReference>
<dbReference type="Pfam" id="PF00736">
    <property type="entry name" value="EF1_GNE"/>
    <property type="match status" value="1"/>
</dbReference>
<keyword evidence="8" id="KW-1185">Reference proteome</keyword>
<dbReference type="OrthoDB" id="331763at2759"/>
<evidence type="ECO:0000256" key="1">
    <source>
        <dbReference type="ARBA" id="ARBA00007411"/>
    </source>
</evidence>
<dbReference type="GO" id="GO:0003746">
    <property type="term" value="F:translation elongation factor activity"/>
    <property type="evidence" value="ECO:0007669"/>
    <property type="project" value="UniProtKB-KW"/>
</dbReference>
<dbReference type="Proteomes" id="UP000001307">
    <property type="component" value="Unassembled WGS sequence"/>
</dbReference>
<dbReference type="CDD" id="cd00292">
    <property type="entry name" value="EF1B"/>
    <property type="match status" value="1"/>
</dbReference>
<dbReference type="PROSITE" id="PS00825">
    <property type="entry name" value="EF1BD_2"/>
    <property type="match status" value="1"/>
</dbReference>
<dbReference type="AlphaFoldDB" id="E4X0A7"/>
<evidence type="ECO:0000256" key="2">
    <source>
        <dbReference type="ARBA" id="ARBA00022768"/>
    </source>
</evidence>